<organism evidence="1 2">
    <name type="scientific">Haloarcula sebkhae</name>
    <dbReference type="NCBI Taxonomy" id="932660"/>
    <lineage>
        <taxon>Archaea</taxon>
        <taxon>Methanobacteriati</taxon>
        <taxon>Methanobacteriota</taxon>
        <taxon>Stenosarchaea group</taxon>
        <taxon>Halobacteria</taxon>
        <taxon>Halobacteriales</taxon>
        <taxon>Haloarculaceae</taxon>
        <taxon>Haloarcula</taxon>
    </lineage>
</organism>
<protein>
    <submittedName>
        <fullName evidence="1">Uncharacterized protein</fullName>
    </submittedName>
</protein>
<gene>
    <name evidence="1" type="ORF">GCM10009067_28270</name>
</gene>
<proteinExistence type="predicted"/>
<sequence length="78" mass="9107">MEAQETPEVMTEEGRALLTQREREIISGEAEVSDNYRYKVESTVRNRVRKHLGDDVEFLAEHFEEVHDLVVEEVCDDV</sequence>
<comment type="caution">
    <text evidence="1">The sequence shown here is derived from an EMBL/GenBank/DDBJ whole genome shotgun (WGS) entry which is preliminary data.</text>
</comment>
<evidence type="ECO:0000313" key="1">
    <source>
        <dbReference type="EMBL" id="GGK74396.1"/>
    </source>
</evidence>
<dbReference type="Proteomes" id="UP000614221">
    <property type="component" value="Unassembled WGS sequence"/>
</dbReference>
<dbReference type="AlphaFoldDB" id="A0A830F259"/>
<dbReference type="RefSeq" id="WP_229775325.1">
    <property type="nucleotide sequence ID" value="NZ_BMPD01000005.1"/>
</dbReference>
<accession>A0A830F259</accession>
<dbReference type="EMBL" id="BMPD01000005">
    <property type="protein sequence ID" value="GGK74396.1"/>
    <property type="molecule type" value="Genomic_DNA"/>
</dbReference>
<evidence type="ECO:0000313" key="2">
    <source>
        <dbReference type="Proteomes" id="UP000614221"/>
    </source>
</evidence>
<reference evidence="1" key="1">
    <citation type="journal article" date="2014" name="Int. J. Syst. Evol. Microbiol.">
        <title>Complete genome sequence of Corynebacterium casei LMG S-19264T (=DSM 44701T), isolated from a smear-ripened cheese.</title>
        <authorList>
            <consortium name="US DOE Joint Genome Institute (JGI-PGF)"/>
            <person name="Walter F."/>
            <person name="Albersmeier A."/>
            <person name="Kalinowski J."/>
            <person name="Ruckert C."/>
        </authorList>
    </citation>
    <scope>NUCLEOTIDE SEQUENCE</scope>
    <source>
        <strain evidence="1">JCM 19018</strain>
    </source>
</reference>
<reference evidence="1" key="2">
    <citation type="submission" date="2020-09" db="EMBL/GenBank/DDBJ databases">
        <authorList>
            <person name="Sun Q."/>
            <person name="Ohkuma M."/>
        </authorList>
    </citation>
    <scope>NUCLEOTIDE SEQUENCE</scope>
    <source>
        <strain evidence="1">JCM 19018</strain>
    </source>
</reference>
<name>A0A830F259_9EURY</name>